<evidence type="ECO:0000256" key="1">
    <source>
        <dbReference type="SAM" id="Phobius"/>
    </source>
</evidence>
<dbReference type="Proteomes" id="UP000196355">
    <property type="component" value="Unassembled WGS sequence"/>
</dbReference>
<gene>
    <name evidence="3" type="ORF">B0E34_17200</name>
</gene>
<evidence type="ECO:0000259" key="2">
    <source>
        <dbReference type="Pfam" id="PF20305"/>
    </source>
</evidence>
<dbReference type="AlphaFoldDB" id="A0A202BWT8"/>
<protein>
    <recommendedName>
        <fullName evidence="2">Prokaryotic YEATS domain-containing protein</fullName>
    </recommendedName>
</protein>
<evidence type="ECO:0000313" key="3">
    <source>
        <dbReference type="EMBL" id="OVE55946.1"/>
    </source>
</evidence>
<keyword evidence="4" id="KW-1185">Reference proteome</keyword>
<sequence length="375" mass="41790">MKPNEKVIRRFQQKITQNSNGLILEYVRISYKKIYTMSELTLKQKNRDLKSIWDFLLFSIIVGIVICFLIGLNTLNMKGGIMAYLELTGACIFIGGASFGIGGLSGFLFGVPKILNSDTNNHDRKPSVTQNDNLVQISDWLTKIIVGVGLTQLNNIPEFLARVGKYFSIIFQNKESGEKIAIAVILYFLIIGFLSVYLWTRLHFIGMVKKVEDDLDKKVNAMAEVINDTQQKMTDLGGGKTISEKFDEVKAEVNNIATNDPDDPQKSKWGGKSECNERKITAKIEPSENPALYKVTLEVCSTNPANPLTGFVKFHLHPTFNNDNPIIAVTDGIARLVLNKVYGAFTAGAEADEGNTRLEIDLAELSGVPQEFRDR</sequence>
<keyword evidence="1" id="KW-0812">Transmembrane</keyword>
<dbReference type="InterPro" id="IPR046888">
    <property type="entry name" value="pYEATS"/>
</dbReference>
<feature type="transmembrane region" description="Helical" evidence="1">
    <location>
        <begin position="180"/>
        <end position="200"/>
    </location>
</feature>
<dbReference type="Pfam" id="PF20305">
    <property type="entry name" value="pYEATS"/>
    <property type="match status" value="1"/>
</dbReference>
<name>A0A202BWT8_9FLAO</name>
<feature type="transmembrane region" description="Helical" evidence="1">
    <location>
        <begin position="52"/>
        <end position="75"/>
    </location>
</feature>
<keyword evidence="1" id="KW-0472">Membrane</keyword>
<comment type="caution">
    <text evidence="3">The sequence shown here is derived from an EMBL/GenBank/DDBJ whole genome shotgun (WGS) entry which is preliminary data.</text>
</comment>
<accession>A0A202BWT8</accession>
<dbReference type="EMBL" id="MVAG01000128">
    <property type="protein sequence ID" value="OVE55946.1"/>
    <property type="molecule type" value="Genomic_DNA"/>
</dbReference>
<organism evidence="3 4">
    <name type="scientific">Chryseobacterium mucoviscidosis</name>
    <dbReference type="NCBI Taxonomy" id="1945581"/>
    <lineage>
        <taxon>Bacteria</taxon>
        <taxon>Pseudomonadati</taxon>
        <taxon>Bacteroidota</taxon>
        <taxon>Flavobacteriia</taxon>
        <taxon>Flavobacteriales</taxon>
        <taxon>Weeksellaceae</taxon>
        <taxon>Chryseobacterium group</taxon>
        <taxon>Chryseobacterium</taxon>
    </lineage>
</organism>
<reference evidence="4" key="1">
    <citation type="submission" date="2017-02" db="EMBL/GenBank/DDBJ databases">
        <authorList>
            <person name="Tetz G."/>
            <person name="Tetz V."/>
        </authorList>
    </citation>
    <scope>NUCLEOTIDE SEQUENCE [LARGE SCALE GENOMIC DNA]</scope>
    <source>
        <strain evidence="4">VT16-26</strain>
    </source>
</reference>
<evidence type="ECO:0000313" key="4">
    <source>
        <dbReference type="Proteomes" id="UP000196355"/>
    </source>
</evidence>
<proteinExistence type="predicted"/>
<keyword evidence="1" id="KW-1133">Transmembrane helix</keyword>
<feature type="domain" description="Prokaryotic YEATS" evidence="2">
    <location>
        <begin position="293"/>
        <end position="362"/>
    </location>
</feature>
<feature type="transmembrane region" description="Helical" evidence="1">
    <location>
        <begin position="87"/>
        <end position="111"/>
    </location>
</feature>